<gene>
    <name evidence="6" type="ORF">PHPALM_28423</name>
</gene>
<dbReference type="Proteomes" id="UP000237271">
    <property type="component" value="Unassembled WGS sequence"/>
</dbReference>
<feature type="signal peptide" evidence="5">
    <location>
        <begin position="1"/>
        <end position="21"/>
    </location>
</feature>
<accession>A0A2P4XA60</accession>
<reference evidence="6 7" key="1">
    <citation type="journal article" date="2017" name="Genome Biol. Evol.">
        <title>Phytophthora megakarya and P. palmivora, closely related causal agents of cacao black pod rot, underwent increases in genome sizes and gene numbers by different mechanisms.</title>
        <authorList>
            <person name="Ali S.S."/>
            <person name="Shao J."/>
            <person name="Lary D.J."/>
            <person name="Kronmiller B."/>
            <person name="Shen D."/>
            <person name="Strem M.D."/>
            <person name="Amoako-Attah I."/>
            <person name="Akrofi A.Y."/>
            <person name="Begoude B.A."/>
            <person name="Ten Hoopen G.M."/>
            <person name="Coulibaly K."/>
            <person name="Kebe B.I."/>
            <person name="Melnick R.L."/>
            <person name="Guiltinan M.J."/>
            <person name="Tyler B.M."/>
            <person name="Meinhardt L.W."/>
            <person name="Bailey B.A."/>
        </authorList>
    </citation>
    <scope>NUCLEOTIDE SEQUENCE [LARGE SCALE GENOMIC DNA]</scope>
    <source>
        <strain evidence="7">sbr112.9</strain>
    </source>
</reference>
<sequence>MRVSYILAVLIVAILHSSGIATKDAKTVIENMATSPALADVAQGSGGRLLRRVDTNTANKNELEEERFFRPFGKWLQKQSTNWKEWRKTRKATKKKARADRMAENIRFAGGRPGFGA</sequence>
<evidence type="ECO:0000313" key="7">
    <source>
        <dbReference type="Proteomes" id="UP000237271"/>
    </source>
</evidence>
<comment type="function">
    <text evidence="5">Effector that suppresses plant defense responses during pathogen infection.</text>
</comment>
<dbReference type="EMBL" id="NCKW01015574">
    <property type="protein sequence ID" value="POM62425.1"/>
    <property type="molecule type" value="Genomic_DNA"/>
</dbReference>
<evidence type="ECO:0000256" key="5">
    <source>
        <dbReference type="RuleBase" id="RU367124"/>
    </source>
</evidence>
<keyword evidence="4 5" id="KW-0732">Signal</keyword>
<comment type="similarity">
    <text evidence="2 5">Belongs to the RxLR effector family.</text>
</comment>
<feature type="chain" id="PRO_5028512742" description="RxLR effector protein" evidence="5">
    <location>
        <begin position="22"/>
        <end position="117"/>
    </location>
</feature>
<keyword evidence="7" id="KW-1185">Reference proteome</keyword>
<comment type="caution">
    <text evidence="6">The sequence shown here is derived from an EMBL/GenBank/DDBJ whole genome shotgun (WGS) entry which is preliminary data.</text>
</comment>
<evidence type="ECO:0000313" key="6">
    <source>
        <dbReference type="EMBL" id="POM62425.1"/>
    </source>
</evidence>
<dbReference type="AlphaFoldDB" id="A0A2P4XA60"/>
<protein>
    <recommendedName>
        <fullName evidence="5">RxLR effector protein</fullName>
    </recommendedName>
</protein>
<keyword evidence="3 5" id="KW-0964">Secreted</keyword>
<evidence type="ECO:0000256" key="4">
    <source>
        <dbReference type="ARBA" id="ARBA00022729"/>
    </source>
</evidence>
<dbReference type="Pfam" id="PF16810">
    <property type="entry name" value="RXLR"/>
    <property type="match status" value="1"/>
</dbReference>
<evidence type="ECO:0000256" key="2">
    <source>
        <dbReference type="ARBA" id="ARBA00010400"/>
    </source>
</evidence>
<proteinExistence type="inferred from homology"/>
<comment type="domain">
    <text evidence="5">The RxLR-dEER motif acts to carry the protein into the host cell cytoplasm through binding to cell surface phosphatidylinositol-3-phosphate.</text>
</comment>
<organism evidence="6 7">
    <name type="scientific">Phytophthora palmivora</name>
    <dbReference type="NCBI Taxonomy" id="4796"/>
    <lineage>
        <taxon>Eukaryota</taxon>
        <taxon>Sar</taxon>
        <taxon>Stramenopiles</taxon>
        <taxon>Oomycota</taxon>
        <taxon>Peronosporomycetes</taxon>
        <taxon>Peronosporales</taxon>
        <taxon>Peronosporaceae</taxon>
        <taxon>Phytophthora</taxon>
    </lineage>
</organism>
<comment type="subcellular location">
    <subcellularLocation>
        <location evidence="1 5">Secreted</location>
    </subcellularLocation>
</comment>
<dbReference type="GO" id="GO:0005576">
    <property type="term" value="C:extracellular region"/>
    <property type="evidence" value="ECO:0007669"/>
    <property type="project" value="UniProtKB-SubCell"/>
</dbReference>
<evidence type="ECO:0000256" key="3">
    <source>
        <dbReference type="ARBA" id="ARBA00022525"/>
    </source>
</evidence>
<dbReference type="OrthoDB" id="97649at2759"/>
<name>A0A2P4XA60_9STRA</name>
<evidence type="ECO:0000256" key="1">
    <source>
        <dbReference type="ARBA" id="ARBA00004613"/>
    </source>
</evidence>
<dbReference type="InterPro" id="IPR031825">
    <property type="entry name" value="RXLR"/>
</dbReference>